<dbReference type="InterPro" id="IPR036390">
    <property type="entry name" value="WH_DNA-bd_sf"/>
</dbReference>
<evidence type="ECO:0000313" key="5">
    <source>
        <dbReference type="EMBL" id="SFF54645.1"/>
    </source>
</evidence>
<dbReference type="GO" id="GO:0003677">
    <property type="term" value="F:DNA binding"/>
    <property type="evidence" value="ECO:0007669"/>
    <property type="project" value="UniProtKB-KW"/>
</dbReference>
<dbReference type="STRING" id="1529.SAMN04487885_102131"/>
<dbReference type="InterPro" id="IPR028349">
    <property type="entry name" value="PafC-like"/>
</dbReference>
<name>A0A1I2JIF0_9CLOT</name>
<dbReference type="PANTHER" id="PTHR34580">
    <property type="match status" value="1"/>
</dbReference>
<keyword evidence="2" id="KW-0804">Transcription</keyword>
<feature type="domain" description="HTH deoR-type" evidence="3">
    <location>
        <begin position="2"/>
        <end position="60"/>
    </location>
</feature>
<dbReference type="PROSITE" id="PS51000">
    <property type="entry name" value="HTH_DEOR_2"/>
    <property type="match status" value="1"/>
</dbReference>
<dbReference type="InterPro" id="IPR057727">
    <property type="entry name" value="WCX_dom"/>
</dbReference>
<evidence type="ECO:0000259" key="3">
    <source>
        <dbReference type="PROSITE" id="PS51000"/>
    </source>
</evidence>
<dbReference type="PROSITE" id="PS52050">
    <property type="entry name" value="WYL"/>
    <property type="match status" value="1"/>
</dbReference>
<dbReference type="eggNOG" id="COG2378">
    <property type="taxonomic scope" value="Bacteria"/>
</dbReference>
<dbReference type="PANTHER" id="PTHR34580:SF1">
    <property type="entry name" value="PROTEIN PAFC"/>
    <property type="match status" value="1"/>
</dbReference>
<dbReference type="SUPFAM" id="SSF46785">
    <property type="entry name" value="Winged helix' DNA-binding domain"/>
    <property type="match status" value="1"/>
</dbReference>
<proteinExistence type="predicted"/>
<dbReference type="AlphaFoldDB" id="A0A1I2JIF0"/>
<evidence type="ECO:0000313" key="7">
    <source>
        <dbReference type="Proteomes" id="UP000246114"/>
    </source>
</evidence>
<keyword evidence="6" id="KW-1185">Reference proteome</keyword>
<dbReference type="InterPro" id="IPR026881">
    <property type="entry name" value="WYL_dom"/>
</dbReference>
<keyword evidence="5" id="KW-0238">DNA-binding</keyword>
<sequence>MKVNRLVEIIIILLKKEKITAKQLSERFNVSTRTIYRDIEDLSSAGIPVYMNKGKGGGILLLEEYTLDKNIFDDEEKESILIALKTLNSTKDFKMEKTLEKIEGVFNQKNFIDWIDVDLSPWGSSGKIDDRFNIVKDAILNESMLTFEYVNSQNQLTYRKVKPFKIIFKSQSFYLSAYCLEKHSPRIFKISRMRDVERICDKFKRDEIKNLFLKEENNAEFDIVTLKLRFNSNMLFRLMDYYEENEITREDTGKYLVTVQFPYGQWIYSHILSYGQDVEVLEPDFVKDEIKYILMNTLKKYI</sequence>
<keyword evidence="1" id="KW-0805">Transcription regulation</keyword>
<evidence type="ECO:0000313" key="6">
    <source>
        <dbReference type="Proteomes" id="UP000182135"/>
    </source>
</evidence>
<dbReference type="EMBL" id="FOOE01000002">
    <property type="protein sequence ID" value="SFF54645.1"/>
    <property type="molecule type" value="Genomic_DNA"/>
</dbReference>
<dbReference type="OrthoDB" id="9815009at2"/>
<accession>A0A1I2JIF0</accession>
<dbReference type="PIRSF" id="PIRSF016838">
    <property type="entry name" value="PafC"/>
    <property type="match status" value="1"/>
</dbReference>
<evidence type="ECO:0000313" key="4">
    <source>
        <dbReference type="EMBL" id="PWL51940.1"/>
    </source>
</evidence>
<dbReference type="RefSeq" id="WP_027637865.1">
    <property type="nucleotide sequence ID" value="NZ_BAAACD010000024.1"/>
</dbReference>
<dbReference type="InterPro" id="IPR001034">
    <property type="entry name" value="DeoR_HTH"/>
</dbReference>
<dbReference type="InterPro" id="IPR051534">
    <property type="entry name" value="CBASS_pafABC_assoc_protein"/>
</dbReference>
<dbReference type="InterPro" id="IPR036388">
    <property type="entry name" value="WH-like_DNA-bd_sf"/>
</dbReference>
<dbReference type="Proteomes" id="UP000182135">
    <property type="component" value="Unassembled WGS sequence"/>
</dbReference>
<reference evidence="5 6" key="1">
    <citation type="submission" date="2016-10" db="EMBL/GenBank/DDBJ databases">
        <authorList>
            <person name="de Groot N.N."/>
        </authorList>
    </citation>
    <scope>NUCLEOTIDE SEQUENCE [LARGE SCALE GENOMIC DNA]</scope>
    <source>
        <strain evidence="5 6">NLAE-zl-G419</strain>
    </source>
</reference>
<evidence type="ECO:0000256" key="1">
    <source>
        <dbReference type="ARBA" id="ARBA00023015"/>
    </source>
</evidence>
<dbReference type="Gene3D" id="1.10.10.10">
    <property type="entry name" value="Winged helix-like DNA-binding domain superfamily/Winged helix DNA-binding domain"/>
    <property type="match status" value="1"/>
</dbReference>
<dbReference type="InterPro" id="IPR013196">
    <property type="entry name" value="HTH_11"/>
</dbReference>
<protein>
    <submittedName>
        <fullName evidence="5">Predicted DNA-binding transcriptional regulator YafY, contains an HTH and WYL domains</fullName>
    </submittedName>
    <submittedName>
        <fullName evidence="4">YafY family transcriptional regulator</fullName>
    </submittedName>
</protein>
<dbReference type="Pfam" id="PF13280">
    <property type="entry name" value="WYL"/>
    <property type="match status" value="1"/>
</dbReference>
<dbReference type="Pfam" id="PF08279">
    <property type="entry name" value="HTH_11"/>
    <property type="match status" value="1"/>
</dbReference>
<dbReference type="SMART" id="SM00420">
    <property type="entry name" value="HTH_DEOR"/>
    <property type="match status" value="1"/>
</dbReference>
<dbReference type="Pfam" id="PF25583">
    <property type="entry name" value="WCX"/>
    <property type="match status" value="1"/>
</dbReference>
<dbReference type="GeneID" id="90544316"/>
<dbReference type="Proteomes" id="UP000246114">
    <property type="component" value="Unassembled WGS sequence"/>
</dbReference>
<dbReference type="GO" id="GO:0003700">
    <property type="term" value="F:DNA-binding transcription factor activity"/>
    <property type="evidence" value="ECO:0007669"/>
    <property type="project" value="InterPro"/>
</dbReference>
<organism evidence="5 6">
    <name type="scientific">Clostridium cadaveris</name>
    <dbReference type="NCBI Taxonomy" id="1529"/>
    <lineage>
        <taxon>Bacteria</taxon>
        <taxon>Bacillati</taxon>
        <taxon>Bacillota</taxon>
        <taxon>Clostridia</taxon>
        <taxon>Eubacteriales</taxon>
        <taxon>Clostridiaceae</taxon>
        <taxon>Clostridium</taxon>
    </lineage>
</organism>
<evidence type="ECO:0000256" key="2">
    <source>
        <dbReference type="ARBA" id="ARBA00023163"/>
    </source>
</evidence>
<reference evidence="4 7" key="2">
    <citation type="submission" date="2018-03" db="EMBL/GenBank/DDBJ databases">
        <title>The uncultured portion of the human microbiome is neutrally assembled.</title>
        <authorList>
            <person name="Jeraldo P."/>
            <person name="Boardman L."/>
            <person name="White B.A."/>
            <person name="Nelson H."/>
            <person name="Goldenfeld N."/>
            <person name="Chia N."/>
        </authorList>
    </citation>
    <scope>NUCLEOTIDE SEQUENCE [LARGE SCALE GENOMIC DNA]</scope>
    <source>
        <strain evidence="4">CIM:MAG 903</strain>
    </source>
</reference>
<dbReference type="EMBL" id="QAMZ01000053">
    <property type="protein sequence ID" value="PWL51940.1"/>
    <property type="molecule type" value="Genomic_DNA"/>
</dbReference>
<gene>
    <name evidence="4" type="ORF">DBY38_13455</name>
    <name evidence="5" type="ORF">SAMN04487885_102131</name>
</gene>